<name>A0AAV2I9T2_LYMST</name>
<dbReference type="AlphaFoldDB" id="A0AAV2I9T2"/>
<dbReference type="PANTHER" id="PTHR31389">
    <property type="entry name" value="LD39211P"/>
    <property type="match status" value="1"/>
</dbReference>
<sequence length="411" mass="47487">MNKKEGVFLLAILAVGLSVFVIYRKQMNCINCLSSNILRQDVQMKDAKSSTITFLAKELKKKLSLANVTANVDNITTLCRTLKVQYEDKCNQTDVDDNCTQRQLPENLETRIEQLVFRKNLMISPYYRDVIRSMSSTITRSYDLIIVSALSSNHYSETQAMLKNLHQKVFHCLTNFSLVLFDIGLTPGERSELEKYCRCTVITFPFHLFPPHFRTMKCFAWKPPIVRSMIDKANVVIWQDASIRYTQPDVIPVMMRRTIECGVQQRYYMGEIANPYYTLPQMCVTCIIVPFQMFEYFGDSPCAHMAFGQCEATFGMYHREPLVVQAVLDPWLGCALSPVCTCPANQSQYQDCHKFSLDPTKLGHCMRNDQSSITVILAKLFREKFHHFVVNVEWFQDILRGEQSMYFSTLN</sequence>
<evidence type="ECO:0000313" key="1">
    <source>
        <dbReference type="EMBL" id="CAL1542926.1"/>
    </source>
</evidence>
<dbReference type="Proteomes" id="UP001497497">
    <property type="component" value="Unassembled WGS sequence"/>
</dbReference>
<keyword evidence="2" id="KW-1185">Reference proteome</keyword>
<reference evidence="1 2" key="1">
    <citation type="submission" date="2024-04" db="EMBL/GenBank/DDBJ databases">
        <authorList>
            <consortium name="Genoscope - CEA"/>
            <person name="William W."/>
        </authorList>
    </citation>
    <scope>NUCLEOTIDE SEQUENCE [LARGE SCALE GENOMIC DNA]</scope>
</reference>
<organism evidence="1 2">
    <name type="scientific">Lymnaea stagnalis</name>
    <name type="common">Great pond snail</name>
    <name type="synonym">Helix stagnalis</name>
    <dbReference type="NCBI Taxonomy" id="6523"/>
    <lineage>
        <taxon>Eukaryota</taxon>
        <taxon>Metazoa</taxon>
        <taxon>Spiralia</taxon>
        <taxon>Lophotrochozoa</taxon>
        <taxon>Mollusca</taxon>
        <taxon>Gastropoda</taxon>
        <taxon>Heterobranchia</taxon>
        <taxon>Euthyneura</taxon>
        <taxon>Panpulmonata</taxon>
        <taxon>Hygrophila</taxon>
        <taxon>Lymnaeoidea</taxon>
        <taxon>Lymnaeidae</taxon>
        <taxon>Lymnaea</taxon>
    </lineage>
</organism>
<evidence type="ECO:0000313" key="2">
    <source>
        <dbReference type="Proteomes" id="UP001497497"/>
    </source>
</evidence>
<comment type="caution">
    <text evidence="1">The sequence shown here is derived from an EMBL/GenBank/DDBJ whole genome shotgun (WGS) entry which is preliminary data.</text>
</comment>
<proteinExistence type="predicted"/>
<dbReference type="PANTHER" id="PTHR31389:SF4">
    <property type="entry name" value="LD39211P"/>
    <property type="match status" value="1"/>
</dbReference>
<accession>A0AAV2I9T2</accession>
<dbReference type="EMBL" id="CAXITT010000515">
    <property type="protein sequence ID" value="CAL1542926.1"/>
    <property type="molecule type" value="Genomic_DNA"/>
</dbReference>
<protein>
    <submittedName>
        <fullName evidence="1">Uncharacterized protein</fullName>
    </submittedName>
</protein>
<gene>
    <name evidence="1" type="ORF">GSLYS_00016460001</name>
</gene>
<dbReference type="Pfam" id="PF07801">
    <property type="entry name" value="DUF1647"/>
    <property type="match status" value="1"/>
</dbReference>
<dbReference type="InterPro" id="IPR012444">
    <property type="entry name" value="DUF1647"/>
</dbReference>